<reference evidence="1 2" key="1">
    <citation type="journal article" date="2012" name="J. Bacteriol.">
        <title>Draft Genome Sequence of Cecembia lonarensis Strain LW9T, Isolated from Lonar Lake, a Haloalkaline Lake in India.</title>
        <authorList>
            <person name="Shivaji S."/>
            <person name="Ara S."/>
            <person name="Singh A."/>
            <person name="Pinnaka A.K."/>
        </authorList>
    </citation>
    <scope>NUCLEOTIDE SEQUENCE [LARGE SCALE GENOMIC DNA]</scope>
    <source>
        <strain evidence="1 2">LW9</strain>
    </source>
</reference>
<dbReference type="Proteomes" id="UP000004478">
    <property type="component" value="Unassembled WGS sequence"/>
</dbReference>
<evidence type="ECO:0000313" key="1">
    <source>
        <dbReference type="EMBL" id="EKB50755.1"/>
    </source>
</evidence>
<protein>
    <submittedName>
        <fullName evidence="1">Uncharacterized protein</fullName>
    </submittedName>
</protein>
<comment type="caution">
    <text evidence="1">The sequence shown here is derived from an EMBL/GenBank/DDBJ whole genome shotgun (WGS) entry which is preliminary data.</text>
</comment>
<evidence type="ECO:0000313" key="2">
    <source>
        <dbReference type="Proteomes" id="UP000004478"/>
    </source>
</evidence>
<sequence>MLDMKIKKVYVYSKNKHLLTLVFKYLERIDRKRRIGEFLLTA</sequence>
<dbReference type="EMBL" id="AMGM01000005">
    <property type="protein sequence ID" value="EKB50755.1"/>
    <property type="molecule type" value="Genomic_DNA"/>
</dbReference>
<gene>
    <name evidence="1" type="ORF">B879_00500</name>
</gene>
<proteinExistence type="predicted"/>
<name>K1L333_CECL9</name>
<keyword evidence="2" id="KW-1185">Reference proteome</keyword>
<dbReference type="AlphaFoldDB" id="K1L333"/>
<accession>K1L333</accession>
<organism evidence="1 2">
    <name type="scientific">Cecembia lonarensis (strain CCUG 58316 / KCTC 22772 / LW9)</name>
    <dbReference type="NCBI Taxonomy" id="1225176"/>
    <lineage>
        <taxon>Bacteria</taxon>
        <taxon>Pseudomonadati</taxon>
        <taxon>Bacteroidota</taxon>
        <taxon>Cytophagia</taxon>
        <taxon>Cytophagales</taxon>
        <taxon>Cyclobacteriaceae</taxon>
        <taxon>Cecembia</taxon>
    </lineage>
</organism>